<comment type="subcellular location">
    <subcellularLocation>
        <location evidence="1">Membrane</location>
        <topology evidence="1">Multi-pass membrane protein</topology>
    </subcellularLocation>
</comment>
<dbReference type="Pfam" id="PF07291">
    <property type="entry name" value="MauE"/>
    <property type="match status" value="1"/>
</dbReference>
<feature type="transmembrane region" description="Helical" evidence="5">
    <location>
        <begin position="12"/>
        <end position="32"/>
    </location>
</feature>
<evidence type="ECO:0000256" key="4">
    <source>
        <dbReference type="ARBA" id="ARBA00023136"/>
    </source>
</evidence>
<accession>S0FU52</accession>
<dbReference type="InterPro" id="IPR009908">
    <property type="entry name" value="Methylamine_util_MauE"/>
</dbReference>
<evidence type="ECO:0000313" key="7">
    <source>
        <dbReference type="EMBL" id="EMS78623.1"/>
    </source>
</evidence>
<evidence type="ECO:0000256" key="3">
    <source>
        <dbReference type="ARBA" id="ARBA00022989"/>
    </source>
</evidence>
<feature type="transmembrane region" description="Helical" evidence="5">
    <location>
        <begin position="83"/>
        <end position="102"/>
    </location>
</feature>
<reference evidence="7 8" key="1">
    <citation type="journal article" date="2013" name="Genome Announc.">
        <title>Draft Genome Sequence of Desulfotignum phosphitoxidans DSM 13687 Strain FiPS-3.</title>
        <authorList>
            <person name="Poehlein A."/>
            <person name="Daniel R."/>
            <person name="Simeonova D.D."/>
        </authorList>
    </citation>
    <scope>NUCLEOTIDE SEQUENCE [LARGE SCALE GENOMIC DNA]</scope>
    <source>
        <strain evidence="7 8">DSM 13687</strain>
    </source>
</reference>
<evidence type="ECO:0000256" key="1">
    <source>
        <dbReference type="ARBA" id="ARBA00004141"/>
    </source>
</evidence>
<evidence type="ECO:0000259" key="6">
    <source>
        <dbReference type="Pfam" id="PF07291"/>
    </source>
</evidence>
<evidence type="ECO:0000256" key="5">
    <source>
        <dbReference type="SAM" id="Phobius"/>
    </source>
</evidence>
<feature type="domain" description="Methylamine utilisation protein MauE" evidence="6">
    <location>
        <begin position="16"/>
        <end position="140"/>
    </location>
</feature>
<keyword evidence="8" id="KW-1185">Reference proteome</keyword>
<evidence type="ECO:0000256" key="2">
    <source>
        <dbReference type="ARBA" id="ARBA00022692"/>
    </source>
</evidence>
<dbReference type="Proteomes" id="UP000014216">
    <property type="component" value="Unassembled WGS sequence"/>
</dbReference>
<dbReference type="OrthoDB" id="9809646at2"/>
<protein>
    <submittedName>
        <fullName evidence="7">Methylamine utilization MauE</fullName>
    </submittedName>
</protein>
<dbReference type="GO" id="GO:0016020">
    <property type="term" value="C:membrane"/>
    <property type="evidence" value="ECO:0007669"/>
    <property type="project" value="UniProtKB-SubCell"/>
</dbReference>
<name>S0FU52_9BACT</name>
<feature type="transmembrane region" description="Helical" evidence="5">
    <location>
        <begin position="122"/>
        <end position="146"/>
    </location>
</feature>
<dbReference type="AlphaFoldDB" id="S0FU52"/>
<organism evidence="7 8">
    <name type="scientific">Desulfotignum phosphitoxidans DSM 13687</name>
    <dbReference type="NCBI Taxonomy" id="1286635"/>
    <lineage>
        <taxon>Bacteria</taxon>
        <taxon>Pseudomonadati</taxon>
        <taxon>Thermodesulfobacteriota</taxon>
        <taxon>Desulfobacteria</taxon>
        <taxon>Desulfobacterales</taxon>
        <taxon>Desulfobacteraceae</taxon>
        <taxon>Desulfotignum</taxon>
    </lineage>
</organism>
<dbReference type="GO" id="GO:0030416">
    <property type="term" value="P:methylamine metabolic process"/>
    <property type="evidence" value="ECO:0007669"/>
    <property type="project" value="InterPro"/>
</dbReference>
<dbReference type="UniPathway" id="UPA00895"/>
<keyword evidence="2 5" id="KW-0812">Transmembrane</keyword>
<keyword evidence="4 5" id="KW-0472">Membrane</keyword>
<dbReference type="RefSeq" id="WP_006967086.1">
    <property type="nucleotide sequence ID" value="NZ_APJX01000007.1"/>
</dbReference>
<comment type="caution">
    <text evidence="7">The sequence shown here is derived from an EMBL/GenBank/DDBJ whole genome shotgun (WGS) entry which is preliminary data.</text>
</comment>
<keyword evidence="3 5" id="KW-1133">Transmembrane helix</keyword>
<feature type="transmembrane region" description="Helical" evidence="5">
    <location>
        <begin position="52"/>
        <end position="76"/>
    </location>
</feature>
<evidence type="ECO:0000313" key="8">
    <source>
        <dbReference type="Proteomes" id="UP000014216"/>
    </source>
</evidence>
<proteinExistence type="predicted"/>
<sequence length="153" mass="16823">MLQKKSSIDVPLTIGYHFTRLVMAGVFIYASIDKIIHPDLFAEAVFNYQVLPGYLVNLTALILPWLELILGACLLINRWMAGASALAAMLMALFVGMIIFNLARGLDISCGCFSAAPDDDPITLLTLARDICFLIFSLGLAGLVFIKNTRRVR</sequence>
<dbReference type="EMBL" id="APJX01000007">
    <property type="protein sequence ID" value="EMS78623.1"/>
    <property type="molecule type" value="Genomic_DNA"/>
</dbReference>
<gene>
    <name evidence="7" type="primary">mauE</name>
    <name evidence="7" type="ORF">Dpo_7c00970</name>
</gene>